<dbReference type="PANTHER" id="PTHR47234:SF3">
    <property type="entry name" value="SECRETIN_TONB SHORT N-TERMINAL DOMAIN-CONTAINING PROTEIN"/>
    <property type="match status" value="1"/>
</dbReference>
<dbReference type="PROSITE" id="PS52016">
    <property type="entry name" value="TONB_DEPENDENT_REC_3"/>
    <property type="match status" value="1"/>
</dbReference>
<keyword evidence="4 8" id="KW-0812">Transmembrane</keyword>
<dbReference type="SUPFAM" id="SSF56935">
    <property type="entry name" value="Porins"/>
    <property type="match status" value="1"/>
</dbReference>
<comment type="caution">
    <text evidence="13">The sequence shown here is derived from an EMBL/GenBank/DDBJ whole genome shotgun (WGS) entry which is preliminary data.</text>
</comment>
<dbReference type="InterPro" id="IPR037066">
    <property type="entry name" value="Plug_dom_sf"/>
</dbReference>
<keyword evidence="2 8" id="KW-0813">Transport</keyword>
<evidence type="ECO:0000313" key="14">
    <source>
        <dbReference type="Proteomes" id="UP001184150"/>
    </source>
</evidence>
<keyword evidence="6 8" id="KW-0472">Membrane</keyword>
<evidence type="ECO:0000256" key="3">
    <source>
        <dbReference type="ARBA" id="ARBA00022452"/>
    </source>
</evidence>
<protein>
    <submittedName>
        <fullName evidence="13">Outer membrane receptor protein involved in Fe transport</fullName>
    </submittedName>
</protein>
<dbReference type="Pfam" id="PF07715">
    <property type="entry name" value="Plug"/>
    <property type="match status" value="1"/>
</dbReference>
<dbReference type="InterPro" id="IPR000531">
    <property type="entry name" value="Beta-barrel_TonB"/>
</dbReference>
<evidence type="ECO:0000313" key="13">
    <source>
        <dbReference type="EMBL" id="MDR6510911.1"/>
    </source>
</evidence>
<keyword evidence="13" id="KW-0675">Receptor</keyword>
<organism evidence="13 14">
    <name type="scientific">Novosphingobium capsulatum</name>
    <dbReference type="NCBI Taxonomy" id="13688"/>
    <lineage>
        <taxon>Bacteria</taxon>
        <taxon>Pseudomonadati</taxon>
        <taxon>Pseudomonadota</taxon>
        <taxon>Alphaproteobacteria</taxon>
        <taxon>Sphingomonadales</taxon>
        <taxon>Sphingomonadaceae</taxon>
        <taxon>Novosphingobium</taxon>
    </lineage>
</organism>
<sequence length="936" mass="97596">MTAMIVAGLWTASAQAQAADQVPDQAAKDAAVAQEIVVTGSRVASNGNAQPTPVTVMSADRLQDASPRGLAEGVLSLPSFNGSNSRTAGGAAANAGHSYLNLRGLGTNRNLVLLDGRRFVSTQDAGAVDINLFPQLLMKRVEVVTGGASAAYGSDAIAGVTNFILDDRFTGLKGLASQGISRYGDSKTTRLSLAGGTSFLDGKLRVVASFDYTKDTGAQGYNIGGKNRAWQRLGSFLVNNPNVSPANPASPTNPTLIVANNVVFPYATTGGLIVSGPLAGTQFLPNGATAPFTFGTNRTSGSMSGGDGASPVGTGTLETPLDAKVGFVHVAYGDKDSIEVFAEGNYAHTYITNNAGANSYGVNGTAYTIFADNAYLPASIASQMAPGSSFKMGRYNIDLGVYQKQVETEVVRGVIGARGRIGANWNWDAYFQHGRTQGNFTAANGIITANLYNAVDAVVNPATNQIVCRSTLSNPGNGCVPINLFGAGTPSAAARQYIAGNAYANQTVTQDVLAATLRGSPLELPAGKVQVAVGAEHRREGLKQVVPSLATITQTGNGAQGFPGSLLGTQGGYFLGNSSPVNASYLVDEAFAEAQIPLLADKPFAKSLELNGAARVTHYSNAGTVWTYKAGLVYAPSSDLRLRATVSHDIRAPNLGELYLSQAQTIATVIDRQNANALATATIQLPGNPNLKPEKSNTITIGAVLTPSFWRGFSASVDYYDISINGAITRLSNQQTVDECAAGNAALCALITRNGGAISVISTPNLNLATLKTRGFDVEMNYGFGIGTVFGQPGRVSLRALASYVTKLQTTTPGSAPIDRASQTPFQGTASADIDLGRLNVLVQERLIGSRAIDSTYTPSFVANNHIGAVWYTDLNLTYHLGGKLEGVDVFASANNLFDKAPPLGATTFGIAPSSTLSQFYDVIGLYMTAGIRFKF</sequence>
<dbReference type="Gene3D" id="2.40.170.20">
    <property type="entry name" value="TonB-dependent receptor, beta-barrel domain"/>
    <property type="match status" value="1"/>
</dbReference>
<comment type="similarity">
    <text evidence="8 9">Belongs to the TonB-dependent receptor family.</text>
</comment>
<dbReference type="Pfam" id="PF00593">
    <property type="entry name" value="TonB_dep_Rec_b-barrel"/>
    <property type="match status" value="1"/>
</dbReference>
<dbReference type="PANTHER" id="PTHR47234">
    <property type="match status" value="1"/>
</dbReference>
<keyword evidence="5 9" id="KW-0798">TonB box</keyword>
<keyword evidence="7 8" id="KW-0998">Cell outer membrane</keyword>
<gene>
    <name evidence="13" type="ORF">J2792_001783</name>
</gene>
<dbReference type="EMBL" id="JAVDRD010000004">
    <property type="protein sequence ID" value="MDR6510911.1"/>
    <property type="molecule type" value="Genomic_DNA"/>
</dbReference>
<keyword evidence="14" id="KW-1185">Reference proteome</keyword>
<evidence type="ECO:0000256" key="1">
    <source>
        <dbReference type="ARBA" id="ARBA00004571"/>
    </source>
</evidence>
<evidence type="ECO:0000256" key="7">
    <source>
        <dbReference type="ARBA" id="ARBA00023237"/>
    </source>
</evidence>
<keyword evidence="3 8" id="KW-1134">Transmembrane beta strand</keyword>
<proteinExistence type="inferred from homology"/>
<name>A0ABU1MKQ4_9SPHN</name>
<evidence type="ECO:0000256" key="5">
    <source>
        <dbReference type="ARBA" id="ARBA00023077"/>
    </source>
</evidence>
<reference evidence="13 14" key="1">
    <citation type="submission" date="2023-07" db="EMBL/GenBank/DDBJ databases">
        <title>Sorghum-associated microbial communities from plants grown in Nebraska, USA.</title>
        <authorList>
            <person name="Schachtman D."/>
        </authorList>
    </citation>
    <scope>NUCLEOTIDE SEQUENCE [LARGE SCALE GENOMIC DNA]</scope>
    <source>
        <strain evidence="13 14">DS1027</strain>
    </source>
</reference>
<comment type="subcellular location">
    <subcellularLocation>
        <location evidence="1 8">Cell outer membrane</location>
        <topology evidence="1 8">Multi-pass membrane protein</topology>
    </subcellularLocation>
</comment>
<evidence type="ECO:0000256" key="8">
    <source>
        <dbReference type="PROSITE-ProRule" id="PRU01360"/>
    </source>
</evidence>
<feature type="domain" description="TonB-dependent receptor-like beta-barrel" evidence="11">
    <location>
        <begin position="414"/>
        <end position="897"/>
    </location>
</feature>
<dbReference type="InterPro" id="IPR036942">
    <property type="entry name" value="Beta-barrel_TonB_sf"/>
</dbReference>
<evidence type="ECO:0000256" key="9">
    <source>
        <dbReference type="RuleBase" id="RU003357"/>
    </source>
</evidence>
<dbReference type="InterPro" id="IPR012910">
    <property type="entry name" value="Plug_dom"/>
</dbReference>
<feature type="domain" description="TonB-dependent receptor plug" evidence="12">
    <location>
        <begin position="50"/>
        <end position="160"/>
    </location>
</feature>
<accession>A0ABU1MKQ4</accession>
<evidence type="ECO:0000259" key="11">
    <source>
        <dbReference type="Pfam" id="PF00593"/>
    </source>
</evidence>
<dbReference type="Gene3D" id="2.170.130.10">
    <property type="entry name" value="TonB-dependent receptor, plug domain"/>
    <property type="match status" value="1"/>
</dbReference>
<evidence type="ECO:0000256" key="6">
    <source>
        <dbReference type="ARBA" id="ARBA00023136"/>
    </source>
</evidence>
<feature type="chain" id="PRO_5045724511" evidence="10">
    <location>
        <begin position="19"/>
        <end position="936"/>
    </location>
</feature>
<evidence type="ECO:0000256" key="2">
    <source>
        <dbReference type="ARBA" id="ARBA00022448"/>
    </source>
</evidence>
<keyword evidence="10" id="KW-0732">Signal</keyword>
<feature type="signal peptide" evidence="10">
    <location>
        <begin position="1"/>
        <end position="18"/>
    </location>
</feature>
<evidence type="ECO:0000256" key="10">
    <source>
        <dbReference type="SAM" id="SignalP"/>
    </source>
</evidence>
<evidence type="ECO:0000256" key="4">
    <source>
        <dbReference type="ARBA" id="ARBA00022692"/>
    </source>
</evidence>
<dbReference type="InterPro" id="IPR039426">
    <property type="entry name" value="TonB-dep_rcpt-like"/>
</dbReference>
<evidence type="ECO:0000259" key="12">
    <source>
        <dbReference type="Pfam" id="PF07715"/>
    </source>
</evidence>
<dbReference type="Proteomes" id="UP001184150">
    <property type="component" value="Unassembled WGS sequence"/>
</dbReference>